<evidence type="ECO:0000313" key="4">
    <source>
        <dbReference type="EMBL" id="PCE23077.1"/>
    </source>
</evidence>
<dbReference type="InterPro" id="IPR050190">
    <property type="entry name" value="UPF0213_domain"/>
</dbReference>
<evidence type="ECO:0000256" key="1">
    <source>
        <dbReference type="ARBA" id="ARBA00007435"/>
    </source>
</evidence>
<dbReference type="PROSITE" id="PS50164">
    <property type="entry name" value="GIY_YIG"/>
    <property type="match status" value="1"/>
</dbReference>
<dbReference type="RefSeq" id="WP_096725062.1">
    <property type="nucleotide sequence ID" value="NZ_MTZV01000006.1"/>
</dbReference>
<dbReference type="Proteomes" id="UP000218022">
    <property type="component" value="Unassembled WGS sequence"/>
</dbReference>
<proteinExistence type="inferred from homology"/>
<dbReference type="PANTHER" id="PTHR34477">
    <property type="entry name" value="UPF0213 PROTEIN YHBQ"/>
    <property type="match status" value="1"/>
</dbReference>
<dbReference type="PANTHER" id="PTHR34477:SF1">
    <property type="entry name" value="UPF0213 PROTEIN YHBQ"/>
    <property type="match status" value="1"/>
</dbReference>
<name>A0A2A4EQW5_9BURK</name>
<dbReference type="EMBL" id="MTZV01000006">
    <property type="protein sequence ID" value="PCE23077.1"/>
    <property type="molecule type" value="Genomic_DNA"/>
</dbReference>
<dbReference type="InterPro" id="IPR000305">
    <property type="entry name" value="GIY-YIG_endonuc"/>
</dbReference>
<accession>A0A2A4EQW5</accession>
<evidence type="ECO:0000259" key="3">
    <source>
        <dbReference type="PROSITE" id="PS50164"/>
    </source>
</evidence>
<reference evidence="4 5" key="1">
    <citation type="submission" date="2017-01" db="EMBL/GenBank/DDBJ databases">
        <title>Whole-Genome Shotgun Sequencing of Two beta-Proteobacterial Species in Search of the Bulgecin Biosynthetic Cluster.</title>
        <authorList>
            <person name="Horsman M.E."/>
            <person name="Marous D.R."/>
            <person name="Li R."/>
            <person name="Oliver R.A."/>
            <person name="Byun B."/>
            <person name="Emrich S.J."/>
            <person name="Boggess B."/>
            <person name="Townsend C.A."/>
            <person name="Mobashery S."/>
        </authorList>
    </citation>
    <scope>NUCLEOTIDE SEQUENCE [LARGE SCALE GENOMIC DNA]</scope>
    <source>
        <strain evidence="4 5">ATCC 31363</strain>
    </source>
</reference>
<comment type="similarity">
    <text evidence="1">Belongs to the UPF0213 family.</text>
</comment>
<organism evidence="4 5">
    <name type="scientific">Paraburkholderia acidicola</name>
    <dbReference type="NCBI Taxonomy" id="1912599"/>
    <lineage>
        <taxon>Bacteria</taxon>
        <taxon>Pseudomonadati</taxon>
        <taxon>Pseudomonadota</taxon>
        <taxon>Betaproteobacteria</taxon>
        <taxon>Burkholderiales</taxon>
        <taxon>Burkholderiaceae</taxon>
        <taxon>Paraburkholderia</taxon>
    </lineage>
</organism>
<dbReference type="OrthoDB" id="9807770at2"/>
<evidence type="ECO:0000256" key="2">
    <source>
        <dbReference type="SAM" id="MobiDB-lite"/>
    </source>
</evidence>
<protein>
    <recommendedName>
        <fullName evidence="3">GIY-YIG domain-containing protein</fullName>
    </recommendedName>
</protein>
<gene>
    <name evidence="4" type="ORF">BWP39_25665</name>
</gene>
<dbReference type="Pfam" id="PF01541">
    <property type="entry name" value="GIY-YIG"/>
    <property type="match status" value="1"/>
</dbReference>
<comment type="caution">
    <text evidence="4">The sequence shown here is derived from an EMBL/GenBank/DDBJ whole genome shotgun (WGS) entry which is preliminary data.</text>
</comment>
<feature type="compositionally biased region" description="Basic and acidic residues" evidence="2">
    <location>
        <begin position="110"/>
        <end position="125"/>
    </location>
</feature>
<evidence type="ECO:0000313" key="5">
    <source>
        <dbReference type="Proteomes" id="UP000218022"/>
    </source>
</evidence>
<dbReference type="InterPro" id="IPR035901">
    <property type="entry name" value="GIY-YIG_endonuc_sf"/>
</dbReference>
<feature type="region of interest" description="Disordered" evidence="2">
    <location>
        <begin position="106"/>
        <end position="125"/>
    </location>
</feature>
<dbReference type="AlphaFoldDB" id="A0A2A4EQW5"/>
<dbReference type="Gene3D" id="3.40.1440.10">
    <property type="entry name" value="GIY-YIG endonuclease"/>
    <property type="match status" value="1"/>
</dbReference>
<dbReference type="SUPFAM" id="SSF82771">
    <property type="entry name" value="GIY-YIG endonuclease"/>
    <property type="match status" value="1"/>
</dbReference>
<feature type="domain" description="GIY-YIG" evidence="3">
    <location>
        <begin position="2"/>
        <end position="77"/>
    </location>
</feature>
<sequence length="125" mass="14941">MTAAWTYLLVCPEGRTYLGATSNLKRRIHGHNSKNNSGWTKGRRWYLLAAKRFETREEAFAYEALLKSDTRRRKLWKRESIPRAKVIFARHGIEFDFEKWGARRATRARVKPEPRPDYWSRRTTK</sequence>